<proteinExistence type="predicted"/>
<dbReference type="HOGENOM" id="CLU_2092783_0_0_0"/>
<evidence type="ECO:0000313" key="2">
    <source>
        <dbReference type="EMBL" id="AFD25824.1"/>
    </source>
</evidence>
<dbReference type="Proteomes" id="UP000007575">
    <property type="component" value="Chromosome"/>
</dbReference>
<dbReference type="PATRIC" id="fig|745776.4.peg.1947"/>
<dbReference type="STRING" id="745776.DGo_CA1897"/>
<dbReference type="eggNOG" id="ENOG5033DA4">
    <property type="taxonomic scope" value="Bacteria"/>
</dbReference>
<dbReference type="OrthoDB" id="72960at2"/>
<reference evidence="2 3" key="1">
    <citation type="journal article" date="2012" name="PLoS ONE">
        <title>Genome sequence and transcriptome analysis of the radioresistant bacterium Deinococcus gobiensis: insights into the extreme environmental adaptations.</title>
        <authorList>
            <person name="Yuan M."/>
            <person name="Chen M."/>
            <person name="Zhang W."/>
            <person name="Lu W."/>
            <person name="Wang J."/>
            <person name="Yang M."/>
            <person name="Zhao P."/>
            <person name="Tang R."/>
            <person name="Li X."/>
            <person name="Hao Y."/>
            <person name="Zhou Z."/>
            <person name="Zhan Y."/>
            <person name="Yu H."/>
            <person name="Teng C."/>
            <person name="Yan Y."/>
            <person name="Ping S."/>
            <person name="Wang Y."/>
            <person name="Lin M."/>
        </authorList>
    </citation>
    <scope>NUCLEOTIDE SEQUENCE [LARGE SCALE GENOMIC DNA]</scope>
    <source>
        <strain evidence="2 3">I-0</strain>
    </source>
</reference>
<dbReference type="AlphaFoldDB" id="H8GX95"/>
<accession>H8GX95</accession>
<feature type="region of interest" description="Disordered" evidence="1">
    <location>
        <begin position="34"/>
        <end position="64"/>
    </location>
</feature>
<evidence type="ECO:0008006" key="4">
    <source>
        <dbReference type="Google" id="ProtNLM"/>
    </source>
</evidence>
<dbReference type="KEGG" id="dgo:DGo_CA1897"/>
<sequence>MSLADAARAAAQRVAGKQAALIAQELRTEMVRNLSTPGQGREYPRGRGRVHRASAPGDGPAVDTGRLRQSIGIQRISPTHFRVGTNVIYAPLLEFGTRKIAARPWLRPAVDKVLNR</sequence>
<name>H8GX95_DEIGI</name>
<keyword evidence="3" id="KW-1185">Reference proteome</keyword>
<evidence type="ECO:0000313" key="3">
    <source>
        <dbReference type="Proteomes" id="UP000007575"/>
    </source>
</evidence>
<organism evidence="2 3">
    <name type="scientific">Deinococcus gobiensis (strain DSM 21396 / JCM 16679 / CGMCC 1.7299 / I-0)</name>
    <dbReference type="NCBI Taxonomy" id="745776"/>
    <lineage>
        <taxon>Bacteria</taxon>
        <taxon>Thermotogati</taxon>
        <taxon>Deinococcota</taxon>
        <taxon>Deinococci</taxon>
        <taxon>Deinococcales</taxon>
        <taxon>Deinococcaceae</taxon>
        <taxon>Deinococcus</taxon>
    </lineage>
</organism>
<protein>
    <recommendedName>
        <fullName evidence="4">HK97 gp10 family phage protein</fullName>
    </recommendedName>
</protein>
<evidence type="ECO:0000256" key="1">
    <source>
        <dbReference type="SAM" id="MobiDB-lite"/>
    </source>
</evidence>
<gene>
    <name evidence="2" type="ordered locus">DGo_CA1897</name>
</gene>
<dbReference type="RefSeq" id="WP_014685307.1">
    <property type="nucleotide sequence ID" value="NC_017790.1"/>
</dbReference>
<dbReference type="EMBL" id="CP002191">
    <property type="protein sequence ID" value="AFD25824.1"/>
    <property type="molecule type" value="Genomic_DNA"/>
</dbReference>